<comment type="subcellular location">
    <subcellularLocation>
        <location evidence="1 5">Cytoplasm</location>
    </subcellularLocation>
</comment>
<evidence type="ECO:0000256" key="5">
    <source>
        <dbReference type="HAMAP-Rule" id="MF_01114"/>
    </source>
</evidence>
<evidence type="ECO:0000259" key="6">
    <source>
        <dbReference type="Pfam" id="PF02631"/>
    </source>
</evidence>
<sequence length="193" mass="21333">MARQPLSLKARAIALLAQREHSRLELRRKLLSIERRQRVATAVNASRSGAKGAFDEADLGEDLDATAAADAQAAEAAEAAEATVDALLDSLATGGYLNETRFVESRVHQRASRFGVQRIQQELAQHGLKLDAEQQDALRASELERAREVWLKRFGPTPAREPAEQARQTRFLLARGFSPDLVRRLLRAQGSLD</sequence>
<dbReference type="InterPro" id="IPR003783">
    <property type="entry name" value="Regulatory_RecX"/>
</dbReference>
<dbReference type="Pfam" id="PF02631">
    <property type="entry name" value="RecX_HTH2"/>
    <property type="match status" value="1"/>
</dbReference>
<evidence type="ECO:0000313" key="9">
    <source>
        <dbReference type="Proteomes" id="UP000197446"/>
    </source>
</evidence>
<dbReference type="RefSeq" id="WP_088484346.1">
    <property type="nucleotide sequence ID" value="NZ_NISI01000006.1"/>
</dbReference>
<feature type="domain" description="RecX third three-helical" evidence="7">
    <location>
        <begin position="142"/>
        <end position="186"/>
    </location>
</feature>
<dbReference type="GO" id="GO:0006282">
    <property type="term" value="P:regulation of DNA repair"/>
    <property type="evidence" value="ECO:0007669"/>
    <property type="project" value="UniProtKB-UniRule"/>
</dbReference>
<dbReference type="PANTHER" id="PTHR33602">
    <property type="entry name" value="REGULATORY PROTEIN RECX FAMILY PROTEIN"/>
    <property type="match status" value="1"/>
</dbReference>
<reference evidence="8 9" key="1">
    <citation type="journal article" date="2007" name="Int. J. Syst. Evol. Microbiol.">
        <title>Description of Pelomonas aquatica sp. nov. and Pelomonas puraquae sp. nov., isolated from industrial and haemodialysis water.</title>
        <authorList>
            <person name="Gomila M."/>
            <person name="Bowien B."/>
            <person name="Falsen E."/>
            <person name="Moore E.R."/>
            <person name="Lalucat J."/>
        </authorList>
    </citation>
    <scope>NUCLEOTIDE SEQUENCE [LARGE SCALE GENOMIC DNA]</scope>
    <source>
        <strain evidence="8 9">CCUG 52769</strain>
    </source>
</reference>
<dbReference type="AlphaFoldDB" id="A0A254NDF2"/>
<dbReference type="GO" id="GO:0005737">
    <property type="term" value="C:cytoplasm"/>
    <property type="evidence" value="ECO:0007669"/>
    <property type="project" value="UniProtKB-SubCell"/>
</dbReference>
<evidence type="ECO:0000256" key="4">
    <source>
        <dbReference type="ARBA" id="ARBA00022490"/>
    </source>
</evidence>
<dbReference type="EMBL" id="NISI01000006">
    <property type="protein sequence ID" value="OWR03193.1"/>
    <property type="molecule type" value="Genomic_DNA"/>
</dbReference>
<keyword evidence="9" id="KW-1185">Reference proteome</keyword>
<organism evidence="8 9">
    <name type="scientific">Roseateles puraquae</name>
    <dbReference type="NCBI Taxonomy" id="431059"/>
    <lineage>
        <taxon>Bacteria</taxon>
        <taxon>Pseudomonadati</taxon>
        <taxon>Pseudomonadota</taxon>
        <taxon>Betaproteobacteria</taxon>
        <taxon>Burkholderiales</taxon>
        <taxon>Sphaerotilaceae</taxon>
        <taxon>Roseateles</taxon>
    </lineage>
</organism>
<dbReference type="PANTHER" id="PTHR33602:SF1">
    <property type="entry name" value="REGULATORY PROTEIN RECX FAMILY PROTEIN"/>
    <property type="match status" value="1"/>
</dbReference>
<keyword evidence="4 5" id="KW-0963">Cytoplasm</keyword>
<dbReference type="InterPro" id="IPR053924">
    <property type="entry name" value="RecX_HTH_2nd"/>
</dbReference>
<name>A0A254NDF2_9BURK</name>
<proteinExistence type="inferred from homology"/>
<dbReference type="InterPro" id="IPR053925">
    <property type="entry name" value="RecX_HTH_3rd"/>
</dbReference>
<comment type="function">
    <text evidence="5">Modulates RecA activity.</text>
</comment>
<dbReference type="Pfam" id="PF21981">
    <property type="entry name" value="RecX_HTH3"/>
    <property type="match status" value="1"/>
</dbReference>
<dbReference type="InterPro" id="IPR036388">
    <property type="entry name" value="WH-like_DNA-bd_sf"/>
</dbReference>
<evidence type="ECO:0000256" key="2">
    <source>
        <dbReference type="ARBA" id="ARBA00009695"/>
    </source>
</evidence>
<dbReference type="Proteomes" id="UP000197446">
    <property type="component" value="Unassembled WGS sequence"/>
</dbReference>
<gene>
    <name evidence="5" type="primary">recX</name>
    <name evidence="8" type="ORF">CDO81_16675</name>
</gene>
<comment type="similarity">
    <text evidence="2 5">Belongs to the RecX family.</text>
</comment>
<dbReference type="Gene3D" id="1.10.10.10">
    <property type="entry name" value="Winged helix-like DNA-binding domain superfamily/Winged helix DNA-binding domain"/>
    <property type="match status" value="3"/>
</dbReference>
<evidence type="ECO:0000259" key="7">
    <source>
        <dbReference type="Pfam" id="PF21981"/>
    </source>
</evidence>
<evidence type="ECO:0000256" key="3">
    <source>
        <dbReference type="ARBA" id="ARBA00018111"/>
    </source>
</evidence>
<evidence type="ECO:0000313" key="8">
    <source>
        <dbReference type="EMBL" id="OWR03193.1"/>
    </source>
</evidence>
<comment type="caution">
    <text evidence="8">The sequence shown here is derived from an EMBL/GenBank/DDBJ whole genome shotgun (WGS) entry which is preliminary data.</text>
</comment>
<evidence type="ECO:0000256" key="1">
    <source>
        <dbReference type="ARBA" id="ARBA00004496"/>
    </source>
</evidence>
<feature type="domain" description="RecX second three-helical" evidence="6">
    <location>
        <begin position="98"/>
        <end position="128"/>
    </location>
</feature>
<accession>A0A254NDF2</accession>
<protein>
    <recommendedName>
        <fullName evidence="3 5">Regulatory protein RecX</fullName>
    </recommendedName>
</protein>
<dbReference type="HAMAP" id="MF_01114">
    <property type="entry name" value="RecX"/>
    <property type="match status" value="1"/>
</dbReference>